<dbReference type="NCBIfam" id="TIGR01571">
    <property type="entry name" value="A_thal_Cys_rich"/>
    <property type="match status" value="1"/>
</dbReference>
<protein>
    <recommendedName>
        <fullName evidence="4">Cornifelin</fullName>
    </recommendedName>
</protein>
<sequence>MAQSVVTQQPGRVTVGKWSTDLCDCCHDMPVCLIGTFCPMFLGCYAAHKYGEIPLLACVPGSMTALRTHVRLTYGIEGSLCNDALMVFCCGLCEICRVTREIRIRTGDHN</sequence>
<dbReference type="eggNOG" id="ENOG502S5WD">
    <property type="taxonomic scope" value="Eukaryota"/>
</dbReference>
<dbReference type="Bgee" id="ENSLACG00000022246">
    <property type="expression patterns" value="Expressed in pharyngeal gill and 5 other cell types or tissues"/>
</dbReference>
<reference evidence="3" key="1">
    <citation type="submission" date="2011-08" db="EMBL/GenBank/DDBJ databases">
        <title>The draft genome of Latimeria chalumnae.</title>
        <authorList>
            <person name="Di Palma F."/>
            <person name="Alfoldi J."/>
            <person name="Johnson J."/>
            <person name="Berlin A."/>
            <person name="Gnerre S."/>
            <person name="Jaffe D."/>
            <person name="MacCallum I."/>
            <person name="Young S."/>
            <person name="Walker B.J."/>
            <person name="Lander E."/>
            <person name="Lindblad-Toh K."/>
        </authorList>
    </citation>
    <scope>NUCLEOTIDE SEQUENCE [LARGE SCALE GENOMIC DNA]</scope>
    <source>
        <strain evidence="3">Wild caught</strain>
    </source>
</reference>
<name>M3XI71_LATCH</name>
<dbReference type="EMBL" id="AFYH01015677">
    <property type="status" value="NOT_ANNOTATED_CDS"/>
    <property type="molecule type" value="Genomic_DNA"/>
</dbReference>
<dbReference type="Pfam" id="PF04749">
    <property type="entry name" value="PLAC8"/>
    <property type="match status" value="1"/>
</dbReference>
<reference evidence="2" key="3">
    <citation type="submission" date="2025-09" db="UniProtKB">
        <authorList>
            <consortium name="Ensembl"/>
        </authorList>
    </citation>
    <scope>IDENTIFICATION</scope>
</reference>
<dbReference type="GeneTree" id="ENSGT00940000161202"/>
<dbReference type="EMBL" id="AFYH01015678">
    <property type="status" value="NOT_ANNOTATED_CDS"/>
    <property type="molecule type" value="Genomic_DNA"/>
</dbReference>
<dbReference type="InParanoid" id="M3XI71"/>
<dbReference type="OMA" id="ALMTCCC"/>
<evidence type="ECO:0008006" key="4">
    <source>
        <dbReference type="Google" id="ProtNLM"/>
    </source>
</evidence>
<dbReference type="HOGENOM" id="CLU_083147_5_2_1"/>
<dbReference type="AlphaFoldDB" id="M3XI71"/>
<dbReference type="PANTHER" id="PTHR15907">
    <property type="entry name" value="DUF614 FAMILY PROTEIN-RELATED"/>
    <property type="match status" value="1"/>
</dbReference>
<reference evidence="2" key="2">
    <citation type="submission" date="2025-08" db="UniProtKB">
        <authorList>
            <consortium name="Ensembl"/>
        </authorList>
    </citation>
    <scope>IDENTIFICATION</scope>
</reference>
<accession>M3XI71</accession>
<proteinExistence type="inferred from homology"/>
<evidence type="ECO:0000256" key="1">
    <source>
        <dbReference type="ARBA" id="ARBA00009024"/>
    </source>
</evidence>
<dbReference type="Ensembl" id="ENSLACT00000026130.1">
    <property type="protein sequence ID" value="ENSLACP00000022427.1"/>
    <property type="gene ID" value="ENSLACG00000022246.1"/>
</dbReference>
<dbReference type="InterPro" id="IPR006461">
    <property type="entry name" value="PLAC_motif_containing"/>
</dbReference>
<evidence type="ECO:0000313" key="3">
    <source>
        <dbReference type="Proteomes" id="UP000008672"/>
    </source>
</evidence>
<evidence type="ECO:0000313" key="2">
    <source>
        <dbReference type="Ensembl" id="ENSLACP00000022427.1"/>
    </source>
</evidence>
<organism evidence="2 3">
    <name type="scientific">Latimeria chalumnae</name>
    <name type="common">Coelacanth</name>
    <dbReference type="NCBI Taxonomy" id="7897"/>
    <lineage>
        <taxon>Eukaryota</taxon>
        <taxon>Metazoa</taxon>
        <taxon>Chordata</taxon>
        <taxon>Craniata</taxon>
        <taxon>Vertebrata</taxon>
        <taxon>Euteleostomi</taxon>
        <taxon>Coelacanthiformes</taxon>
        <taxon>Coelacanthidae</taxon>
        <taxon>Latimeria</taxon>
    </lineage>
</organism>
<keyword evidence="3" id="KW-1185">Reference proteome</keyword>
<dbReference type="Proteomes" id="UP000008672">
    <property type="component" value="Unassembled WGS sequence"/>
</dbReference>
<comment type="similarity">
    <text evidence="1">Belongs to the cornifelin family.</text>
</comment>